<reference evidence="2" key="1">
    <citation type="journal article" date="2020" name="bioRxiv">
        <title>A rank-normalized archaeal taxonomy based on genome phylogeny resolves widespread incomplete and uneven classifications.</title>
        <authorList>
            <person name="Rinke C."/>
            <person name="Chuvochina M."/>
            <person name="Mussig A.J."/>
            <person name="Chaumeil P.-A."/>
            <person name="Waite D.W."/>
            <person name="Whitman W.B."/>
            <person name="Parks D.H."/>
            <person name="Hugenholtz P."/>
        </authorList>
    </citation>
    <scope>NUCLEOTIDE SEQUENCE</scope>
    <source>
        <strain evidence="2">UBA8839</strain>
    </source>
</reference>
<dbReference type="SUPFAM" id="SSF52540">
    <property type="entry name" value="P-loop containing nucleoside triphosphate hydrolases"/>
    <property type="match status" value="1"/>
</dbReference>
<feature type="coiled-coil region" evidence="1">
    <location>
        <begin position="734"/>
        <end position="805"/>
    </location>
</feature>
<organism evidence="2 3">
    <name type="scientific">Pyrobaculum aerophilum</name>
    <dbReference type="NCBI Taxonomy" id="13773"/>
    <lineage>
        <taxon>Archaea</taxon>
        <taxon>Thermoproteota</taxon>
        <taxon>Thermoprotei</taxon>
        <taxon>Thermoproteales</taxon>
        <taxon>Thermoproteaceae</taxon>
        <taxon>Pyrobaculum</taxon>
    </lineage>
</organism>
<dbReference type="AlphaFoldDB" id="A0A832SI13"/>
<dbReference type="OMA" id="PQLYYTI"/>
<protein>
    <submittedName>
        <fullName evidence="2">Uncharacterized protein</fullName>
    </submittedName>
</protein>
<sequence length="952" mass="109577">MYAFVDLPFSPSGVTHLIRRHKSVGFERELKELYEVLKAAREGNNNVLAVIIAPYGWGKSELLDELEALAEKEGFDIYRTALSLEGEFTIDIALKKRNKPMLVLIDEADELSRIVAVHKLGVLGDEKFVKTVQKVATYIRALLEPRSYKNILGDPERFNKIAIVVALTPQLYYTILKNVVPDVFDITSGRVYREIIIDTRFPFWQFVEVVKQRLLAYSDTERVREIERGKIDLLTPFTLYDLAAVYHLAKRRGEVAPRPLLKLMARLFQIKKEGGRLAHLLREEGFNPDLDDEILEIVFAAIPVEHKKPYLKEVYLYKIPFEDKEALNIAREYLVVRGKELDIKDPKNVSYEPYLYYSLIEDGRLFVYLIAEENLGIEKYLVGKRYVVAEDVAKLVGWEEAQSVAIVAKELSQRLESPIALLEEAERALGIEGVKLRRCCGYATWSNKMGVREAYLFLYVDREDELKRVVEELAEVVSQGVINGYVVDYLNVLLVSRVLLTETIQQATSPLMSAYWKRLFPDPVSKFTTLEIYGADKYEKLKQQLIKYAVDKILKRGEKPPEFVDAVMLGRERARENVLKYTLALKKGKEKKAIALIKLAEALEEGGEVEGLKAYREIEEILLNAFEDSIHEKEFKSLINTLFPVNLWREIREDDVVELMKLRGQIIPIGDRLYKYREDLAKRYMSEVLRQLEALREVKVERQTPAGPIKLVRVLDIGEIEAAFTDKKSYAKALREALLKLQVIKEKYNEIKTELERETEEKARLIKRMYSLLEKFPQRRKFVNLEKLDEEIVRREEAIAQKTEEALHVWSGIKHMASAVGSRLDVERDLAVLLELPEPWIADYVAVLKIYSSELEKKYALFLEKEKAKKTALEWLKSKFGVESEDIDTALTTVATKIGVNIKLLEAVAKRGKGAVLEVDQLAVETGLKKEEVERELERLYKAGAVEKKYVA</sequence>
<proteinExistence type="predicted"/>
<dbReference type="RefSeq" id="WP_011008526.1">
    <property type="nucleotide sequence ID" value="NZ_DAIOPL010000034.1"/>
</dbReference>
<comment type="caution">
    <text evidence="2">The sequence shown here is derived from an EMBL/GenBank/DDBJ whole genome shotgun (WGS) entry which is preliminary data.</text>
</comment>
<evidence type="ECO:0000313" key="3">
    <source>
        <dbReference type="Proteomes" id="UP000651120"/>
    </source>
</evidence>
<accession>A0A832SI13</accession>
<gene>
    <name evidence="2" type="ORF">HA333_06965</name>
</gene>
<evidence type="ECO:0000256" key="1">
    <source>
        <dbReference type="SAM" id="Coils"/>
    </source>
</evidence>
<dbReference type="GeneID" id="1464392"/>
<dbReference type="InterPro" id="IPR027417">
    <property type="entry name" value="P-loop_NTPase"/>
</dbReference>
<keyword evidence="1" id="KW-0175">Coiled coil</keyword>
<name>A0A832SI13_9CREN</name>
<dbReference type="EMBL" id="DUJP01000027">
    <property type="protein sequence ID" value="HII47178.1"/>
    <property type="molecule type" value="Genomic_DNA"/>
</dbReference>
<dbReference type="Proteomes" id="UP000651120">
    <property type="component" value="Unassembled WGS sequence"/>
</dbReference>
<evidence type="ECO:0000313" key="2">
    <source>
        <dbReference type="EMBL" id="HII47178.1"/>
    </source>
</evidence>